<feature type="transmembrane region" description="Helical" evidence="6">
    <location>
        <begin position="63"/>
        <end position="84"/>
    </location>
</feature>
<evidence type="ECO:0000256" key="2">
    <source>
        <dbReference type="ARBA" id="ARBA00022475"/>
    </source>
</evidence>
<dbReference type="PANTHER" id="PTHR33931:SF6">
    <property type="entry name" value="INTEGRAL MEMBRANE PROTEIN YXZK-RELATED"/>
    <property type="match status" value="1"/>
</dbReference>
<keyword evidence="8" id="KW-1185">Reference proteome</keyword>
<dbReference type="PANTHER" id="PTHR33931">
    <property type="entry name" value="HOLIN-LIKE PROTEIN CIDA-RELATED"/>
    <property type="match status" value="1"/>
</dbReference>
<evidence type="ECO:0000256" key="5">
    <source>
        <dbReference type="ARBA" id="ARBA00023136"/>
    </source>
</evidence>
<evidence type="ECO:0008006" key="9">
    <source>
        <dbReference type="Google" id="ProtNLM"/>
    </source>
</evidence>
<evidence type="ECO:0000256" key="3">
    <source>
        <dbReference type="ARBA" id="ARBA00022692"/>
    </source>
</evidence>
<sequence>MKKIIIIIAQVILLYLFFQAGNFLQRLLHLPVSGSIVGLLLLFVLLLCRIVPLKWIEAGSVTIMSYLPLFFIPATAGIVNHLDIFSGKGLLLILILIISSVLTMAAAAHASQWLATLNGRHPGRSRWLGRRSIEKGKEI</sequence>
<proteinExistence type="predicted"/>
<dbReference type="OrthoDB" id="3176438at2"/>
<dbReference type="Proteomes" id="UP000249890">
    <property type="component" value="Chromosome"/>
</dbReference>
<gene>
    <name evidence="7" type="ORF">B9T62_08435</name>
</gene>
<reference evidence="7 8" key="1">
    <citation type="submission" date="2017-06" db="EMBL/GenBank/DDBJ databases">
        <title>Complete genome sequence of Paenibacillus donghaensis KCTC 13049T isolated from East Sea sediment, South Korea.</title>
        <authorList>
            <person name="Jung B.K."/>
            <person name="Hong S.-J."/>
            <person name="Shin J.-H."/>
        </authorList>
    </citation>
    <scope>NUCLEOTIDE SEQUENCE [LARGE SCALE GENOMIC DNA]</scope>
    <source>
        <strain evidence="7 8">KCTC 13049</strain>
    </source>
</reference>
<keyword evidence="5 6" id="KW-0472">Membrane</keyword>
<feature type="transmembrane region" description="Helical" evidence="6">
    <location>
        <begin position="30"/>
        <end position="51"/>
    </location>
</feature>
<protein>
    <recommendedName>
        <fullName evidence="9">CidA/LrgA family protein</fullName>
    </recommendedName>
</protein>
<dbReference type="AlphaFoldDB" id="A0A2Z2KFD2"/>
<feature type="transmembrane region" description="Helical" evidence="6">
    <location>
        <begin position="90"/>
        <end position="110"/>
    </location>
</feature>
<evidence type="ECO:0000313" key="7">
    <source>
        <dbReference type="EMBL" id="ASA20809.1"/>
    </source>
</evidence>
<dbReference type="RefSeq" id="WP_087914827.1">
    <property type="nucleotide sequence ID" value="NZ_CP021780.1"/>
</dbReference>
<evidence type="ECO:0000256" key="1">
    <source>
        <dbReference type="ARBA" id="ARBA00004651"/>
    </source>
</evidence>
<name>A0A2Z2KFD2_9BACL</name>
<keyword evidence="2" id="KW-1003">Cell membrane</keyword>
<comment type="subcellular location">
    <subcellularLocation>
        <location evidence="1">Cell membrane</location>
        <topology evidence="1">Multi-pass membrane protein</topology>
    </subcellularLocation>
</comment>
<keyword evidence="3 6" id="KW-0812">Transmembrane</keyword>
<evidence type="ECO:0000313" key="8">
    <source>
        <dbReference type="Proteomes" id="UP000249890"/>
    </source>
</evidence>
<dbReference type="KEGG" id="pdh:B9T62_08435"/>
<dbReference type="EMBL" id="CP021780">
    <property type="protein sequence ID" value="ASA20809.1"/>
    <property type="molecule type" value="Genomic_DNA"/>
</dbReference>
<dbReference type="Pfam" id="PF03788">
    <property type="entry name" value="LrgA"/>
    <property type="match status" value="1"/>
</dbReference>
<keyword evidence="4 6" id="KW-1133">Transmembrane helix</keyword>
<organism evidence="7 8">
    <name type="scientific">Paenibacillus donghaensis</name>
    <dbReference type="NCBI Taxonomy" id="414771"/>
    <lineage>
        <taxon>Bacteria</taxon>
        <taxon>Bacillati</taxon>
        <taxon>Bacillota</taxon>
        <taxon>Bacilli</taxon>
        <taxon>Bacillales</taxon>
        <taxon>Paenibacillaceae</taxon>
        <taxon>Paenibacillus</taxon>
    </lineage>
</organism>
<evidence type="ECO:0000256" key="6">
    <source>
        <dbReference type="SAM" id="Phobius"/>
    </source>
</evidence>
<dbReference type="GO" id="GO:0005886">
    <property type="term" value="C:plasma membrane"/>
    <property type="evidence" value="ECO:0007669"/>
    <property type="project" value="UniProtKB-SubCell"/>
</dbReference>
<evidence type="ECO:0000256" key="4">
    <source>
        <dbReference type="ARBA" id="ARBA00022989"/>
    </source>
</evidence>
<accession>A0A2Z2KFD2</accession>
<dbReference type="InterPro" id="IPR005538">
    <property type="entry name" value="LrgA/CidA"/>
</dbReference>